<dbReference type="Proteomes" id="UP001210720">
    <property type="component" value="Unassembled WGS sequence"/>
</dbReference>
<comment type="caution">
    <text evidence="1">The sequence shown here is derived from an EMBL/GenBank/DDBJ whole genome shotgun (WGS) entry which is preliminary data.</text>
</comment>
<reference evidence="1 2" key="1">
    <citation type="submission" date="2023-01" db="EMBL/GenBank/DDBJ databases">
        <title>Thalassococcus onchidii sp. nov., isolated from a marine invertebrate from the South China Sea.</title>
        <authorList>
            <person name="Xu S."/>
            <person name="Liu Z."/>
            <person name="Xu Y."/>
        </authorList>
    </citation>
    <scope>NUCLEOTIDE SEQUENCE [LARGE SCALE GENOMIC DNA]</scope>
    <source>
        <strain evidence="1 2">KCTC 32084</strain>
    </source>
</reference>
<dbReference type="RefSeq" id="WP_271432970.1">
    <property type="nucleotide sequence ID" value="NZ_JAQIOY010000004.1"/>
</dbReference>
<evidence type="ECO:0000313" key="1">
    <source>
        <dbReference type="EMBL" id="MDA7425609.1"/>
    </source>
</evidence>
<name>A0ABT4XUG7_9RHOB</name>
<sequence>MDIHEAEGFAKAKLAEIQEAIVEELALSLSAPRFKAGEWYFN</sequence>
<evidence type="ECO:0000313" key="2">
    <source>
        <dbReference type="Proteomes" id="UP001210720"/>
    </source>
</evidence>
<proteinExistence type="predicted"/>
<keyword evidence="2" id="KW-1185">Reference proteome</keyword>
<accession>A0ABT4XUG7</accession>
<organism evidence="1 2">
    <name type="scientific">Thalassococcus lentus</name>
    <dbReference type="NCBI Taxonomy" id="1210524"/>
    <lineage>
        <taxon>Bacteria</taxon>
        <taxon>Pseudomonadati</taxon>
        <taxon>Pseudomonadota</taxon>
        <taxon>Alphaproteobacteria</taxon>
        <taxon>Rhodobacterales</taxon>
        <taxon>Roseobacteraceae</taxon>
        <taxon>Thalassococcus</taxon>
    </lineage>
</organism>
<dbReference type="EMBL" id="JAQIOY010000004">
    <property type="protein sequence ID" value="MDA7425609.1"/>
    <property type="molecule type" value="Genomic_DNA"/>
</dbReference>
<gene>
    <name evidence="1" type="ORF">PFY00_12815</name>
</gene>
<protein>
    <submittedName>
        <fullName evidence="1">Uncharacterized protein</fullName>
    </submittedName>
</protein>